<protein>
    <recommendedName>
        <fullName evidence="4">HotDog ACOT-type domain-containing protein</fullName>
    </recommendedName>
</protein>
<dbReference type="GO" id="GO:0006637">
    <property type="term" value="P:acyl-CoA metabolic process"/>
    <property type="evidence" value="ECO:0007669"/>
    <property type="project" value="TreeGrafter"/>
</dbReference>
<dbReference type="InterPro" id="IPR006683">
    <property type="entry name" value="Thioestr_dom"/>
</dbReference>
<keyword evidence="3" id="KW-0812">Transmembrane</keyword>
<feature type="non-terminal residue" evidence="5">
    <location>
        <position position="1"/>
    </location>
</feature>
<feature type="compositionally biased region" description="Basic and acidic residues" evidence="2">
    <location>
        <begin position="179"/>
        <end position="188"/>
    </location>
</feature>
<name>A0A0H5QY74_9EUKA</name>
<feature type="region of interest" description="Disordered" evidence="2">
    <location>
        <begin position="168"/>
        <end position="195"/>
    </location>
</feature>
<dbReference type="SUPFAM" id="SSF54637">
    <property type="entry name" value="Thioesterase/thiol ester dehydrase-isomerase"/>
    <property type="match status" value="2"/>
</dbReference>
<feature type="domain" description="HotDog ACOT-type" evidence="4">
    <location>
        <begin position="227"/>
        <end position="344"/>
    </location>
</feature>
<feature type="transmembrane region" description="Helical" evidence="3">
    <location>
        <begin position="12"/>
        <end position="34"/>
    </location>
</feature>
<dbReference type="InterPro" id="IPR029069">
    <property type="entry name" value="HotDog_dom_sf"/>
</dbReference>
<dbReference type="GO" id="GO:0005829">
    <property type="term" value="C:cytosol"/>
    <property type="evidence" value="ECO:0007669"/>
    <property type="project" value="TreeGrafter"/>
</dbReference>
<dbReference type="CDD" id="cd03442">
    <property type="entry name" value="BFIT_BACH"/>
    <property type="match status" value="2"/>
</dbReference>
<dbReference type="PROSITE" id="PS51770">
    <property type="entry name" value="HOTDOG_ACOT"/>
    <property type="match status" value="2"/>
</dbReference>
<evidence type="ECO:0000256" key="2">
    <source>
        <dbReference type="SAM" id="MobiDB-lite"/>
    </source>
</evidence>
<feature type="domain" description="HotDog ACOT-type" evidence="4">
    <location>
        <begin position="51"/>
        <end position="163"/>
    </location>
</feature>
<dbReference type="InterPro" id="IPR033120">
    <property type="entry name" value="HOTDOG_ACOT"/>
</dbReference>
<dbReference type="InterPro" id="IPR040170">
    <property type="entry name" value="Cytosol_ACT"/>
</dbReference>
<proteinExistence type="predicted"/>
<dbReference type="Pfam" id="PF03061">
    <property type="entry name" value="4HBT"/>
    <property type="match status" value="2"/>
</dbReference>
<reference evidence="5" key="1">
    <citation type="submission" date="2015-04" db="EMBL/GenBank/DDBJ databases">
        <title>The genome sequence of the plant pathogenic Rhizarian Plasmodiophora brassicae reveals insights in its biotrophic life cycle and the origin of chitin synthesis.</title>
        <authorList>
            <person name="Schwelm A."/>
            <person name="Fogelqvist J."/>
            <person name="Knaust A."/>
            <person name="Julke S."/>
            <person name="Lilja T."/>
            <person name="Dhandapani V."/>
            <person name="Bonilla-Rosso G."/>
            <person name="Karlsson M."/>
            <person name="Shevchenko A."/>
            <person name="Choi S.R."/>
            <person name="Kim H.G."/>
            <person name="Park J.Y."/>
            <person name="Lim Y.P."/>
            <person name="Ludwig-Muller J."/>
            <person name="Dixelius C."/>
        </authorList>
    </citation>
    <scope>NUCLEOTIDE SEQUENCE</scope>
    <source>
        <tissue evidence="5">Potato root galls</tissue>
    </source>
</reference>
<dbReference type="Gene3D" id="3.10.129.10">
    <property type="entry name" value="Hotdog Thioesterase"/>
    <property type="match status" value="2"/>
</dbReference>
<keyword evidence="1" id="KW-0378">Hydrolase</keyword>
<evidence type="ECO:0000259" key="4">
    <source>
        <dbReference type="PROSITE" id="PS51770"/>
    </source>
</evidence>
<dbReference type="EMBL" id="HACM01006159">
    <property type="protein sequence ID" value="CRZ06601.1"/>
    <property type="molecule type" value="Transcribed_RNA"/>
</dbReference>
<dbReference type="PANTHER" id="PTHR11049:SF24">
    <property type="entry name" value="CYTOSOLIC ACYL COENZYME A THIOESTER HYDROLASE"/>
    <property type="match status" value="1"/>
</dbReference>
<evidence type="ECO:0000256" key="1">
    <source>
        <dbReference type="ARBA" id="ARBA00022801"/>
    </source>
</evidence>
<sequence length="401" mass="45184">TRDISSYMFDLFLFRIVLSVALCTISSYAVVWYLGLFKNKKVAGENARTPSYSVVDGLETLTPGQCTKFSFAYGGELLAMVDKIGGACALRHCQAPVVTASMSEIHFSTPAKVSDIILMTSKMTAAFNSSMEVEVLVYVEDPLTGKRTFCCRALLKFVCLGDNRRPRQVPKLTPESEEEKQSFEKACERNNQYKSQKSTKMNDIVERWSDHSRVSEAIPASKFIPTADTRLEMTKMVMPVHSNPLGIAFGGQILKWMEQAASISAIRLCRSLVLTVGLDRMSFLNQVPVGSMVLIQAQVNRVFTTSMEVGVRVRVLDWQRRSETASPPPFCNIGYFTFVAIDEHSYQPKRIDVDVMPESERDKLRYMQAMERRSNRMDVRAKTRSNPAPALHRHSLINTDE</sequence>
<evidence type="ECO:0000313" key="5">
    <source>
        <dbReference type="EMBL" id="CRZ06601.1"/>
    </source>
</evidence>
<keyword evidence="3" id="KW-1133">Transmembrane helix</keyword>
<keyword evidence="3" id="KW-0472">Membrane</keyword>
<dbReference type="AlphaFoldDB" id="A0A0H5QY74"/>
<organism evidence="5">
    <name type="scientific">Spongospora subterranea</name>
    <dbReference type="NCBI Taxonomy" id="70186"/>
    <lineage>
        <taxon>Eukaryota</taxon>
        <taxon>Sar</taxon>
        <taxon>Rhizaria</taxon>
        <taxon>Endomyxa</taxon>
        <taxon>Phytomyxea</taxon>
        <taxon>Plasmodiophorida</taxon>
        <taxon>Plasmodiophoridae</taxon>
        <taxon>Spongospora</taxon>
    </lineage>
</organism>
<evidence type="ECO:0000256" key="3">
    <source>
        <dbReference type="SAM" id="Phobius"/>
    </source>
</evidence>
<accession>A0A0H5QY74</accession>
<dbReference type="PANTHER" id="PTHR11049">
    <property type="entry name" value="ACYL COENZYME A THIOESTER HYDROLASE"/>
    <property type="match status" value="1"/>
</dbReference>
<dbReference type="GO" id="GO:0052816">
    <property type="term" value="F:long-chain fatty acyl-CoA hydrolase activity"/>
    <property type="evidence" value="ECO:0007669"/>
    <property type="project" value="TreeGrafter"/>
</dbReference>
<feature type="region of interest" description="Disordered" evidence="2">
    <location>
        <begin position="375"/>
        <end position="401"/>
    </location>
</feature>
<dbReference type="GO" id="GO:0009062">
    <property type="term" value="P:fatty acid catabolic process"/>
    <property type="evidence" value="ECO:0007669"/>
    <property type="project" value="TreeGrafter"/>
</dbReference>